<evidence type="ECO:0000313" key="4">
    <source>
        <dbReference type="Proteomes" id="UP000243524"/>
    </source>
</evidence>
<comment type="caution">
    <text evidence="3">The sequence shown here is derived from an EMBL/GenBank/DDBJ whole genome shotgun (WGS) entry which is preliminary data.</text>
</comment>
<keyword evidence="4" id="KW-1185">Reference proteome</keyword>
<feature type="domain" description="PepSY" evidence="2">
    <location>
        <begin position="199"/>
        <end position="255"/>
    </location>
</feature>
<dbReference type="Pfam" id="PF03413">
    <property type="entry name" value="PepSY"/>
    <property type="match status" value="2"/>
</dbReference>
<evidence type="ECO:0000313" key="3">
    <source>
        <dbReference type="EMBL" id="PKR78435.1"/>
    </source>
</evidence>
<accession>A0A2I0QVS5</accession>
<dbReference type="Gene3D" id="3.10.450.40">
    <property type="match status" value="2"/>
</dbReference>
<feature type="region of interest" description="Disordered" evidence="1">
    <location>
        <begin position="117"/>
        <end position="193"/>
    </location>
</feature>
<feature type="compositionally biased region" description="Basic and acidic residues" evidence="1">
    <location>
        <begin position="136"/>
        <end position="153"/>
    </location>
</feature>
<name>A0A2I0QVS5_9BACI</name>
<feature type="compositionally biased region" description="Polar residues" evidence="1">
    <location>
        <begin position="166"/>
        <end position="177"/>
    </location>
</feature>
<feature type="compositionally biased region" description="Polar residues" evidence="1">
    <location>
        <begin position="125"/>
        <end position="135"/>
    </location>
</feature>
<protein>
    <recommendedName>
        <fullName evidence="2">PepSY domain-containing protein</fullName>
    </recommendedName>
</protein>
<sequence length="259" mass="28295">MITMKRTIIAGTLASTVAVGGAFNVSALGDSATMSKHSEKGIETEVDTNVKIDTNKLIGSEELQDIVLSKIDGKIEEIELDSKSVDQVYFEVEVEKQGEEFKVYVDAYTGKVLKVESDNKEQVQKQDSSADLNMKTTEKPPVSDKSSAERDAGKNSNKNVAKVNSETSVSSKATLNDSEALVETQKESSNSYNEENVLISREQALNIAASVAPGKINEIDLDQEFGTNIYEVELENGEQEIEVEINAKTGEVVKVKYDE</sequence>
<gene>
    <name evidence="3" type="ORF">CEY16_01370</name>
</gene>
<evidence type="ECO:0000259" key="2">
    <source>
        <dbReference type="Pfam" id="PF03413"/>
    </source>
</evidence>
<dbReference type="Proteomes" id="UP000243524">
    <property type="component" value="Unassembled WGS sequence"/>
</dbReference>
<dbReference type="InterPro" id="IPR025711">
    <property type="entry name" value="PepSY"/>
</dbReference>
<feature type="domain" description="PepSY" evidence="2">
    <location>
        <begin position="58"/>
        <end position="116"/>
    </location>
</feature>
<evidence type="ECO:0000256" key="1">
    <source>
        <dbReference type="SAM" id="MobiDB-lite"/>
    </source>
</evidence>
<reference evidence="3 4" key="1">
    <citation type="submission" date="2017-06" db="EMBL/GenBank/DDBJ databases">
        <title>the draft geome sequence of Illustriluteabacillus marina B3227.</title>
        <authorList>
            <person name="He R.-H."/>
            <person name="Du Z.-J."/>
        </authorList>
    </citation>
    <scope>NUCLEOTIDE SEQUENCE [LARGE SCALE GENOMIC DNA]</scope>
    <source>
        <strain evidence="3 4">B3227</strain>
    </source>
</reference>
<proteinExistence type="predicted"/>
<feature type="compositionally biased region" description="Low complexity" evidence="1">
    <location>
        <begin position="154"/>
        <end position="165"/>
    </location>
</feature>
<dbReference type="AlphaFoldDB" id="A0A2I0QVS5"/>
<dbReference type="EMBL" id="PJNH01000001">
    <property type="protein sequence ID" value="PKR78435.1"/>
    <property type="molecule type" value="Genomic_DNA"/>
</dbReference>
<organism evidence="3 4">
    <name type="scientific">Halalkalibacillus sediminis</name>
    <dbReference type="NCBI Taxonomy" id="2018042"/>
    <lineage>
        <taxon>Bacteria</taxon>
        <taxon>Bacillati</taxon>
        <taxon>Bacillota</taxon>
        <taxon>Bacilli</taxon>
        <taxon>Bacillales</taxon>
        <taxon>Bacillaceae</taxon>
        <taxon>Halalkalibacillus</taxon>
    </lineage>
</organism>